<evidence type="ECO:0000256" key="9">
    <source>
        <dbReference type="ARBA" id="ARBA00023125"/>
    </source>
</evidence>
<evidence type="ECO:0000313" key="19">
    <source>
        <dbReference type="EMBL" id="KRO04393.1"/>
    </source>
</evidence>
<keyword evidence="13 16" id="KW-0326">Glycosidase</keyword>
<keyword evidence="9 16" id="KW-0238">DNA-binding</keyword>
<evidence type="ECO:0000256" key="8">
    <source>
        <dbReference type="ARBA" id="ARBA00022833"/>
    </source>
</evidence>
<comment type="caution">
    <text evidence="19">The sequence shown here is derived from an EMBL/GenBank/DDBJ whole genome shotgun (WGS) entry which is preliminary data.</text>
</comment>
<dbReference type="OrthoDB" id="9800855at2"/>
<evidence type="ECO:0000256" key="11">
    <source>
        <dbReference type="ARBA" id="ARBA00023239"/>
    </source>
</evidence>
<dbReference type="NCBIfam" id="TIGR00577">
    <property type="entry name" value="fpg"/>
    <property type="match status" value="1"/>
</dbReference>
<comment type="similarity">
    <text evidence="2 16">Belongs to the FPG family.</text>
</comment>
<comment type="subunit">
    <text evidence="3 16">Monomer.</text>
</comment>
<dbReference type="InterPro" id="IPR020629">
    <property type="entry name" value="FPG_Glyclase"/>
</dbReference>
<comment type="cofactor">
    <cofactor evidence="16">
        <name>Zn(2+)</name>
        <dbReference type="ChEBI" id="CHEBI:29105"/>
    </cofactor>
    <text evidence="16">Binds 1 zinc ion per subunit.</text>
</comment>
<keyword evidence="20" id="KW-1185">Reference proteome</keyword>
<dbReference type="EC" id="4.2.99.18" evidence="16"/>
<keyword evidence="6 16" id="KW-0863">Zinc-finger</keyword>
<dbReference type="AlphaFoldDB" id="A0A0R2LSF7"/>
<dbReference type="InterPro" id="IPR010663">
    <property type="entry name" value="Znf_FPG/IleRS"/>
</dbReference>
<evidence type="ECO:0000256" key="7">
    <source>
        <dbReference type="ARBA" id="ARBA00022801"/>
    </source>
</evidence>
<keyword evidence="5 16" id="KW-0227">DNA damage</keyword>
<evidence type="ECO:0000256" key="13">
    <source>
        <dbReference type="ARBA" id="ARBA00023295"/>
    </source>
</evidence>
<dbReference type="Gene3D" id="1.10.8.50">
    <property type="match status" value="1"/>
</dbReference>
<feature type="binding site" evidence="16">
    <location>
        <position position="111"/>
    </location>
    <ligand>
        <name>DNA</name>
        <dbReference type="ChEBI" id="CHEBI:16991"/>
    </ligand>
</feature>
<comment type="catalytic activity">
    <reaction evidence="14 16">
        <text>2'-deoxyribonucleotide-(2'-deoxyribose 5'-phosphate)-2'-deoxyribonucleotide-DNA = a 3'-end 2'-deoxyribonucleotide-(2,3-dehydro-2,3-deoxyribose 5'-phosphate)-DNA + a 5'-end 5'-phospho-2'-deoxyribonucleoside-DNA + H(+)</text>
        <dbReference type="Rhea" id="RHEA:66592"/>
        <dbReference type="Rhea" id="RHEA-COMP:13180"/>
        <dbReference type="Rhea" id="RHEA-COMP:16897"/>
        <dbReference type="Rhea" id="RHEA-COMP:17067"/>
        <dbReference type="ChEBI" id="CHEBI:15378"/>
        <dbReference type="ChEBI" id="CHEBI:136412"/>
        <dbReference type="ChEBI" id="CHEBI:157695"/>
        <dbReference type="ChEBI" id="CHEBI:167181"/>
        <dbReference type="EC" id="4.2.99.18"/>
    </reaction>
</comment>
<dbReference type="SMART" id="SM01232">
    <property type="entry name" value="H2TH"/>
    <property type="match status" value="1"/>
</dbReference>
<dbReference type="RefSeq" id="WP_057877984.1">
    <property type="nucleotide sequence ID" value="NZ_JQCA01000037.1"/>
</dbReference>
<dbReference type="GO" id="GO:0003690">
    <property type="term" value="F:double-stranded DNA binding"/>
    <property type="evidence" value="ECO:0007669"/>
    <property type="project" value="UniProtKB-ARBA"/>
</dbReference>
<dbReference type="GO" id="GO:0008270">
    <property type="term" value="F:zinc ion binding"/>
    <property type="evidence" value="ECO:0007669"/>
    <property type="project" value="UniProtKB-UniRule"/>
</dbReference>
<dbReference type="Proteomes" id="UP000051906">
    <property type="component" value="Unassembled WGS sequence"/>
</dbReference>
<organism evidence="19 20">
    <name type="scientific">Levilactobacillus paucivorans</name>
    <dbReference type="NCBI Taxonomy" id="616990"/>
    <lineage>
        <taxon>Bacteria</taxon>
        <taxon>Bacillati</taxon>
        <taxon>Bacillota</taxon>
        <taxon>Bacilli</taxon>
        <taxon>Lactobacillales</taxon>
        <taxon>Lactobacillaceae</taxon>
        <taxon>Levilactobacillus</taxon>
    </lineage>
</organism>
<evidence type="ECO:0000256" key="4">
    <source>
        <dbReference type="ARBA" id="ARBA00022723"/>
    </source>
</evidence>
<dbReference type="Pfam" id="PF06827">
    <property type="entry name" value="zf-FPG_IleRS"/>
    <property type="match status" value="1"/>
</dbReference>
<evidence type="ECO:0000256" key="15">
    <source>
        <dbReference type="ARBA" id="ARBA00060177"/>
    </source>
</evidence>
<dbReference type="STRING" id="616990.IV54_GL001455"/>
<dbReference type="SMART" id="SM00898">
    <property type="entry name" value="Fapy_DNA_glyco"/>
    <property type="match status" value="1"/>
</dbReference>
<dbReference type="NCBIfam" id="NF002211">
    <property type="entry name" value="PRK01103.1"/>
    <property type="match status" value="1"/>
</dbReference>
<keyword evidence="7 16" id="KW-0378">Hydrolase</keyword>
<keyword evidence="8 16" id="KW-0862">Zinc</keyword>
<evidence type="ECO:0000256" key="12">
    <source>
        <dbReference type="ARBA" id="ARBA00023268"/>
    </source>
</evidence>
<dbReference type="InterPro" id="IPR035937">
    <property type="entry name" value="FPG_N"/>
</dbReference>
<dbReference type="PATRIC" id="fig|616990.3.peg.1546"/>
<dbReference type="PROSITE" id="PS51068">
    <property type="entry name" value="FPG_CAT"/>
    <property type="match status" value="1"/>
</dbReference>
<feature type="active site" description="Schiff-base intermediate with DNA" evidence="16">
    <location>
        <position position="2"/>
    </location>
</feature>
<evidence type="ECO:0000256" key="3">
    <source>
        <dbReference type="ARBA" id="ARBA00011245"/>
    </source>
</evidence>
<dbReference type="PANTHER" id="PTHR22993:SF9">
    <property type="entry name" value="FORMAMIDOPYRIMIDINE-DNA GLYCOSYLASE"/>
    <property type="match status" value="1"/>
</dbReference>
<dbReference type="EMBL" id="JQCA01000037">
    <property type="protein sequence ID" value="KRO04393.1"/>
    <property type="molecule type" value="Genomic_DNA"/>
</dbReference>
<keyword evidence="10 16" id="KW-0234">DNA repair</keyword>
<dbReference type="FunFam" id="1.10.8.50:FF:000003">
    <property type="entry name" value="Formamidopyrimidine-DNA glycosylase"/>
    <property type="match status" value="1"/>
</dbReference>
<protein>
    <recommendedName>
        <fullName evidence="16">Formamidopyrimidine-DNA glycosylase</fullName>
        <shortName evidence="16">Fapy-DNA glycosylase</shortName>
        <ecNumber evidence="16">3.2.2.23</ecNumber>
    </recommendedName>
    <alternativeName>
        <fullName evidence="16">DNA-(apurinic or apyrimidinic site) lyase MutM</fullName>
        <shortName evidence="16">AP lyase MutM</shortName>
        <ecNumber evidence="16">4.2.99.18</ecNumber>
    </alternativeName>
</protein>
<comment type="function">
    <text evidence="15">Involved in base excision repair of DNA damaged by oxidation or by mutagenic agents. Acts as a DNA glycosylase that recognizes and removes damaged bases. Has a preference for oxidized purines, such as 7,8-dihydro-8-oxoguanine (8-oxoG). Has AP (apurinic/apyrimidinic) lyase activity and introduces nicks in the DNA strand. Cleaves the DNA backbone by beta-delta elimination to generate a single-strand break at the site of the removed base with both 3'- and 5'-phosphates.</text>
</comment>
<dbReference type="CDD" id="cd08966">
    <property type="entry name" value="EcFpg-like_N"/>
    <property type="match status" value="1"/>
</dbReference>
<evidence type="ECO:0000256" key="5">
    <source>
        <dbReference type="ARBA" id="ARBA00022763"/>
    </source>
</evidence>
<dbReference type="InterPro" id="IPR010979">
    <property type="entry name" value="Ribosomal_uS13-like_H2TH"/>
</dbReference>
<dbReference type="PROSITE" id="PS51066">
    <property type="entry name" value="ZF_FPG_2"/>
    <property type="match status" value="1"/>
</dbReference>
<dbReference type="EC" id="3.2.2.23" evidence="16"/>
<evidence type="ECO:0000256" key="1">
    <source>
        <dbReference type="ARBA" id="ARBA00001668"/>
    </source>
</evidence>
<dbReference type="GO" id="GO:0003684">
    <property type="term" value="F:damaged DNA binding"/>
    <property type="evidence" value="ECO:0007669"/>
    <property type="project" value="InterPro"/>
</dbReference>
<keyword evidence="4 16" id="KW-0479">Metal-binding</keyword>
<evidence type="ECO:0000256" key="6">
    <source>
        <dbReference type="ARBA" id="ARBA00022771"/>
    </source>
</evidence>
<dbReference type="GO" id="GO:0006284">
    <property type="term" value="P:base-excision repair"/>
    <property type="evidence" value="ECO:0007669"/>
    <property type="project" value="InterPro"/>
</dbReference>
<dbReference type="InterPro" id="IPR015887">
    <property type="entry name" value="DNA_glyclase_Znf_dom_DNA_BS"/>
</dbReference>
<dbReference type="InterPro" id="IPR015886">
    <property type="entry name" value="H2TH_FPG"/>
</dbReference>
<dbReference type="PROSITE" id="PS01242">
    <property type="entry name" value="ZF_FPG_1"/>
    <property type="match status" value="1"/>
</dbReference>
<dbReference type="Pfam" id="PF01149">
    <property type="entry name" value="Fapy_DNA_glyco"/>
    <property type="match status" value="1"/>
</dbReference>
<comment type="catalytic activity">
    <reaction evidence="1 16">
        <text>Hydrolysis of DNA containing ring-opened 7-methylguanine residues, releasing 2,6-diamino-4-hydroxy-5-(N-methyl)formamidopyrimidine.</text>
        <dbReference type="EC" id="3.2.2.23"/>
    </reaction>
</comment>
<evidence type="ECO:0000313" key="20">
    <source>
        <dbReference type="Proteomes" id="UP000051906"/>
    </source>
</evidence>
<feature type="domain" description="FPG-type" evidence="17">
    <location>
        <begin position="240"/>
        <end position="274"/>
    </location>
</feature>
<evidence type="ECO:0000259" key="17">
    <source>
        <dbReference type="PROSITE" id="PS51066"/>
    </source>
</evidence>
<dbReference type="InterPro" id="IPR000214">
    <property type="entry name" value="Znf_DNA_glyclase/AP_lyase"/>
</dbReference>
<feature type="domain" description="Formamidopyrimidine-DNA glycosylase catalytic" evidence="18">
    <location>
        <begin position="2"/>
        <end position="114"/>
    </location>
</feature>
<evidence type="ECO:0000256" key="16">
    <source>
        <dbReference type="HAMAP-Rule" id="MF_00103"/>
    </source>
</evidence>
<dbReference type="InterPro" id="IPR012319">
    <property type="entry name" value="FPG_cat"/>
</dbReference>
<feature type="active site" description="Proton donor" evidence="16">
    <location>
        <position position="3"/>
    </location>
</feature>
<keyword evidence="12 16" id="KW-0511">Multifunctional enzyme</keyword>
<proteinExistence type="inferred from homology"/>
<sequence length="286" mass="32298">MPELPEVETVRRGLTRLVEGATIDHVDVFYAKMVRPDAEEFTADLIGRKIERIDRRGKYLLFRFSGGLTMVSHLRMEGKYDVQPEGSPLVKHTHVVFHLTDQRELLYNDTRKFGRMRLVPTGTEDQALPSLGKLGPEPTEESLTLSYMQMIFGKSRKVVKPFLLDQSRIAGLGNIYVDEVLWLSKINPLTPADELTVDQLKILRRSIIDEISQAIQGHGTTVHTFSNAFGETGNFQNKLHVYGHEGEPCERCGTEIVKIKVAQRGTHYCPHCQPVPAGALEVLDYD</sequence>
<dbReference type="GO" id="GO:0140078">
    <property type="term" value="F:class I DNA-(apurinic or apyrimidinic site) endonuclease activity"/>
    <property type="evidence" value="ECO:0007669"/>
    <property type="project" value="UniProtKB-EC"/>
</dbReference>
<dbReference type="FunFam" id="3.20.190.10:FF:000001">
    <property type="entry name" value="Formamidopyrimidine-DNA glycosylase"/>
    <property type="match status" value="1"/>
</dbReference>
<reference evidence="19 20" key="1">
    <citation type="journal article" date="2015" name="Genome Announc.">
        <title>Expanding the biotechnology potential of lactobacilli through comparative genomics of 213 strains and associated genera.</title>
        <authorList>
            <person name="Sun Z."/>
            <person name="Harris H.M."/>
            <person name="McCann A."/>
            <person name="Guo C."/>
            <person name="Argimon S."/>
            <person name="Zhang W."/>
            <person name="Yang X."/>
            <person name="Jeffery I.B."/>
            <person name="Cooney J.C."/>
            <person name="Kagawa T.F."/>
            <person name="Liu W."/>
            <person name="Song Y."/>
            <person name="Salvetti E."/>
            <person name="Wrobel A."/>
            <person name="Rasinkangas P."/>
            <person name="Parkhill J."/>
            <person name="Rea M.C."/>
            <person name="O'Sullivan O."/>
            <person name="Ritari J."/>
            <person name="Douillard F.P."/>
            <person name="Paul Ross R."/>
            <person name="Yang R."/>
            <person name="Briner A.E."/>
            <person name="Felis G.E."/>
            <person name="de Vos W.M."/>
            <person name="Barrangou R."/>
            <person name="Klaenhammer T.R."/>
            <person name="Caufield P.W."/>
            <person name="Cui Y."/>
            <person name="Zhang H."/>
            <person name="O'Toole P.W."/>
        </authorList>
    </citation>
    <scope>NUCLEOTIDE SEQUENCE [LARGE SCALE GENOMIC DNA]</scope>
    <source>
        <strain evidence="19 20">DSM 22467</strain>
    </source>
</reference>
<feature type="active site" description="Proton donor; for beta-elimination activity" evidence="16">
    <location>
        <position position="58"/>
    </location>
</feature>
<keyword evidence="11 16" id="KW-0456">Lyase</keyword>
<evidence type="ECO:0000259" key="18">
    <source>
        <dbReference type="PROSITE" id="PS51068"/>
    </source>
</evidence>
<name>A0A0R2LSF7_9LACO</name>
<dbReference type="SUPFAM" id="SSF46946">
    <property type="entry name" value="S13-like H2TH domain"/>
    <property type="match status" value="1"/>
</dbReference>
<evidence type="ECO:0000256" key="14">
    <source>
        <dbReference type="ARBA" id="ARBA00044632"/>
    </source>
</evidence>
<dbReference type="GO" id="GO:0034039">
    <property type="term" value="F:8-oxo-7,8-dihydroguanine DNA N-glycosylase activity"/>
    <property type="evidence" value="ECO:0007669"/>
    <property type="project" value="TreeGrafter"/>
</dbReference>
<feature type="binding site" evidence="16">
    <location>
        <position position="92"/>
    </location>
    <ligand>
        <name>DNA</name>
        <dbReference type="ChEBI" id="CHEBI:16991"/>
    </ligand>
</feature>
<dbReference type="HAMAP" id="MF_00103">
    <property type="entry name" value="Fapy_DNA_glycosyl"/>
    <property type="match status" value="1"/>
</dbReference>
<dbReference type="Pfam" id="PF06831">
    <property type="entry name" value="H2TH"/>
    <property type="match status" value="1"/>
</dbReference>
<dbReference type="PANTHER" id="PTHR22993">
    <property type="entry name" value="FORMAMIDOPYRIMIDINE-DNA GLYCOSYLASE"/>
    <property type="match status" value="1"/>
</dbReference>
<comment type="function">
    <text evidence="16">Involved in base excision repair of DNA damaged by oxidation or by mutagenic agents. Acts as DNA glycosylase that recognizes and removes damaged bases. Has a preference for oxidized purines, such as 7,8-dihydro-8-oxoguanine (8-oxoG). Has AP (apurinic/apyrimidinic) lyase activity and introduces nicks in the DNA strand. Cleaves the DNA backbone by beta-delta elimination to generate a single-strand break at the site of the removed base with both 3'- and 5'-phosphates.</text>
</comment>
<evidence type="ECO:0000256" key="10">
    <source>
        <dbReference type="ARBA" id="ARBA00023204"/>
    </source>
</evidence>
<dbReference type="Gene3D" id="3.20.190.10">
    <property type="entry name" value="MutM-like, N-terminal"/>
    <property type="match status" value="1"/>
</dbReference>
<feature type="active site" description="Proton donor; for delta-elimination activity" evidence="16">
    <location>
        <position position="264"/>
    </location>
</feature>
<dbReference type="SUPFAM" id="SSF57716">
    <property type="entry name" value="Glucocorticoid receptor-like (DNA-binding domain)"/>
    <property type="match status" value="1"/>
</dbReference>
<evidence type="ECO:0000256" key="2">
    <source>
        <dbReference type="ARBA" id="ARBA00009409"/>
    </source>
</evidence>
<accession>A0A0R2LSF7</accession>
<gene>
    <name evidence="16" type="primary">mutM</name>
    <name evidence="16" type="synonym">fpg</name>
    <name evidence="19" type="ORF">IV54_GL001455</name>
</gene>
<comment type="caution">
    <text evidence="16">Lacks conserved residue(s) required for the propagation of feature annotation.</text>
</comment>
<dbReference type="SUPFAM" id="SSF81624">
    <property type="entry name" value="N-terminal domain of MutM-like DNA repair proteins"/>
    <property type="match status" value="1"/>
</dbReference>